<keyword evidence="2" id="KW-0805">Transcription regulation</keyword>
<evidence type="ECO:0000313" key="9">
    <source>
        <dbReference type="Proteomes" id="UP000199202"/>
    </source>
</evidence>
<dbReference type="OrthoDB" id="581105at2"/>
<gene>
    <name evidence="8" type="ORF">SAMN05421869_110254</name>
</gene>
<dbReference type="SMART" id="SM00862">
    <property type="entry name" value="Trans_reg_C"/>
    <property type="match status" value="1"/>
</dbReference>
<reference evidence="8 9" key="1">
    <citation type="submission" date="2016-10" db="EMBL/GenBank/DDBJ databases">
        <authorList>
            <person name="de Groot N.N."/>
        </authorList>
    </citation>
    <scope>NUCLEOTIDE SEQUENCE [LARGE SCALE GENOMIC DNA]</scope>
    <source>
        <strain evidence="8 9">CGMCC 4.6533</strain>
    </source>
</reference>
<dbReference type="InterPro" id="IPR011990">
    <property type="entry name" value="TPR-like_helical_dom_sf"/>
</dbReference>
<protein>
    <submittedName>
        <fullName evidence="8">DNA-binding transcriptional activator of the SARP family</fullName>
    </submittedName>
</protein>
<evidence type="ECO:0000256" key="1">
    <source>
        <dbReference type="ARBA" id="ARBA00005820"/>
    </source>
</evidence>
<proteinExistence type="inferred from homology"/>
<comment type="similarity">
    <text evidence="1">Belongs to the AfsR/DnrI/RedD regulatory family.</text>
</comment>
<dbReference type="Gene3D" id="1.25.40.10">
    <property type="entry name" value="Tetratricopeptide repeat domain"/>
    <property type="match status" value="2"/>
</dbReference>
<dbReference type="SUPFAM" id="SSF48452">
    <property type="entry name" value="TPR-like"/>
    <property type="match status" value="2"/>
</dbReference>
<evidence type="ECO:0000256" key="2">
    <source>
        <dbReference type="ARBA" id="ARBA00023015"/>
    </source>
</evidence>
<dbReference type="STRING" id="633440.SAMN05421869_110254"/>
<evidence type="ECO:0000256" key="4">
    <source>
        <dbReference type="ARBA" id="ARBA00023163"/>
    </source>
</evidence>
<dbReference type="PROSITE" id="PS50005">
    <property type="entry name" value="TPR"/>
    <property type="match status" value="2"/>
</dbReference>
<accession>A0A1G8TQE5</accession>
<name>A0A1G8TQE5_9ACTN</name>
<feature type="DNA-binding region" description="OmpR/PhoB-type" evidence="6">
    <location>
        <begin position="24"/>
        <end position="124"/>
    </location>
</feature>
<keyword evidence="5" id="KW-0802">TPR repeat</keyword>
<evidence type="ECO:0000259" key="7">
    <source>
        <dbReference type="PROSITE" id="PS51755"/>
    </source>
</evidence>
<dbReference type="AlphaFoldDB" id="A0A1G8TQE5"/>
<dbReference type="InterPro" id="IPR005158">
    <property type="entry name" value="BTAD"/>
</dbReference>
<evidence type="ECO:0000256" key="6">
    <source>
        <dbReference type="PROSITE-ProRule" id="PRU01091"/>
    </source>
</evidence>
<evidence type="ECO:0000256" key="5">
    <source>
        <dbReference type="PROSITE-ProRule" id="PRU00339"/>
    </source>
</evidence>
<organism evidence="8 9">
    <name type="scientific">Nonomuraea jiangxiensis</name>
    <dbReference type="NCBI Taxonomy" id="633440"/>
    <lineage>
        <taxon>Bacteria</taxon>
        <taxon>Bacillati</taxon>
        <taxon>Actinomycetota</taxon>
        <taxon>Actinomycetes</taxon>
        <taxon>Streptosporangiales</taxon>
        <taxon>Streptosporangiaceae</taxon>
        <taxon>Nonomuraea</taxon>
    </lineage>
</organism>
<feature type="repeat" description="TPR" evidence="5">
    <location>
        <begin position="868"/>
        <end position="901"/>
    </location>
</feature>
<dbReference type="PANTHER" id="PTHR35807">
    <property type="entry name" value="TRANSCRIPTIONAL REGULATOR REDD-RELATED"/>
    <property type="match status" value="1"/>
</dbReference>
<dbReference type="PRINTS" id="PR00364">
    <property type="entry name" value="DISEASERSIST"/>
</dbReference>
<dbReference type="InterPro" id="IPR036388">
    <property type="entry name" value="WH-like_DNA-bd_sf"/>
</dbReference>
<dbReference type="Pfam" id="PF00931">
    <property type="entry name" value="NB-ARC"/>
    <property type="match status" value="1"/>
</dbReference>
<dbReference type="InterPro" id="IPR019734">
    <property type="entry name" value="TPR_rpt"/>
</dbReference>
<dbReference type="RefSeq" id="WP_090934674.1">
    <property type="nucleotide sequence ID" value="NZ_FNDJ01000010.1"/>
</dbReference>
<dbReference type="SUPFAM" id="SSF52540">
    <property type="entry name" value="P-loop containing nucleoside triphosphate hydrolases"/>
    <property type="match status" value="1"/>
</dbReference>
<dbReference type="SMART" id="SM01043">
    <property type="entry name" value="BTAD"/>
    <property type="match status" value="1"/>
</dbReference>
<evidence type="ECO:0000256" key="3">
    <source>
        <dbReference type="ARBA" id="ARBA00023125"/>
    </source>
</evidence>
<dbReference type="GO" id="GO:0006355">
    <property type="term" value="P:regulation of DNA-templated transcription"/>
    <property type="evidence" value="ECO:0007669"/>
    <property type="project" value="InterPro"/>
</dbReference>
<sequence length="970" mass="105269">MRYVGRVIKQPEELLNGFAPEGVVRGKAVDEVEFRLLGPVGVWSGGEPLGPATAQQRSVLTMLLIEAGRVVSVDRLELAVWGQETPPATARNTIQGCVSQIRRILSGATGISLATVPPGYRLDVDPMKVDLFRFRDLVRQAATADLTEARDLLGRALDLWSGPALADVAGLWLHGAIGAVLEEERLAAMEERLAISLRTGRHREVLAEVPMLMSEHPLRERPAYLMMAALHQDGRRAAALEVFREVRELLVEELGIEPGDALQDLHRRILQAEAAVVDPAAAMTPVTVPVPAELPARPGKFAGRVEEFASAHELLRGDGSGVMKICQISGIGGIGKSSLAIHVAHAVAELFPDGQLYVDLHGSTPQMEPIEPIEALGRFLRSLGVADSAVPTDAEEAAGRFRSLVHGKRMLIVLDNARDTAQVRLLLPGSPTCAVLITSRRRLTSFEDALQIPLDVLAVEEGLALLSDLLGADRIAGDRIAAAEIVRLCGGLPLALCLAAARLSTRPSWPVAELAERLAADQGGLDVLEADDRAVRASFEGSYRDLREGRHGPAAARMFRLLGLIDVADLGPPVAAALADLPVEQARDLLDHLVDAQLVQNHTRDRYRLHDLLRLYARERAIAEEPEPVRQEAVRRVMHCYLETARRATGLLKVRGSWRVDLGPQSLSRPAAVPETAEQMQEWVTTEEDNVLALIARTARTSAAGLAIALAATFAPLLFERGRWLKLLPLGELGLRAAEHTQDPLHQALICGDLGWARFCLGDTNGAITHLHRALEGYRRIGGHHREAAVLDHIGIAYRSIGRLDEAIEHQLRALRLARANGDRWQEGANLSNLGLTYQHAGRISAAIDAHTRSIALLEEAGAAADGVTALGNLAEAYRLGGEYEQAMACHRRALRTLRDNGQSDDYRTAEISWGLGLALHETGEAAEARRHWRASAAILHALGLITAEDRRAIDTSALPATPEVIRRHT</sequence>
<dbReference type="InterPro" id="IPR027417">
    <property type="entry name" value="P-loop_NTPase"/>
</dbReference>
<dbReference type="Pfam" id="PF00486">
    <property type="entry name" value="Trans_reg_C"/>
    <property type="match status" value="1"/>
</dbReference>
<evidence type="ECO:0000313" key="8">
    <source>
        <dbReference type="EMBL" id="SDJ43752.1"/>
    </source>
</evidence>
<dbReference type="Pfam" id="PF03704">
    <property type="entry name" value="BTAD"/>
    <property type="match status" value="1"/>
</dbReference>
<dbReference type="SMART" id="SM00028">
    <property type="entry name" value="TPR"/>
    <property type="match status" value="5"/>
</dbReference>
<dbReference type="Gene3D" id="3.40.50.300">
    <property type="entry name" value="P-loop containing nucleotide triphosphate hydrolases"/>
    <property type="match status" value="1"/>
</dbReference>
<dbReference type="SUPFAM" id="SSF46894">
    <property type="entry name" value="C-terminal effector domain of the bipartite response regulators"/>
    <property type="match status" value="1"/>
</dbReference>
<dbReference type="PANTHER" id="PTHR35807:SF1">
    <property type="entry name" value="TRANSCRIPTIONAL REGULATOR REDD"/>
    <property type="match status" value="1"/>
</dbReference>
<dbReference type="GO" id="GO:0000160">
    <property type="term" value="P:phosphorelay signal transduction system"/>
    <property type="evidence" value="ECO:0007669"/>
    <property type="project" value="InterPro"/>
</dbReference>
<dbReference type="Pfam" id="PF13176">
    <property type="entry name" value="TPR_7"/>
    <property type="match status" value="1"/>
</dbReference>
<dbReference type="InterPro" id="IPR016032">
    <property type="entry name" value="Sig_transdc_resp-reg_C-effctor"/>
</dbReference>
<dbReference type="InterPro" id="IPR001867">
    <property type="entry name" value="OmpR/PhoB-type_DNA-bd"/>
</dbReference>
<dbReference type="EMBL" id="FNDJ01000010">
    <property type="protein sequence ID" value="SDJ43752.1"/>
    <property type="molecule type" value="Genomic_DNA"/>
</dbReference>
<dbReference type="Pfam" id="PF13424">
    <property type="entry name" value="TPR_12"/>
    <property type="match status" value="1"/>
</dbReference>
<keyword evidence="9" id="KW-1185">Reference proteome</keyword>
<keyword evidence="4" id="KW-0804">Transcription</keyword>
<dbReference type="CDD" id="cd15831">
    <property type="entry name" value="BTAD"/>
    <property type="match status" value="1"/>
</dbReference>
<dbReference type="GO" id="GO:0043531">
    <property type="term" value="F:ADP binding"/>
    <property type="evidence" value="ECO:0007669"/>
    <property type="project" value="InterPro"/>
</dbReference>
<dbReference type="PROSITE" id="PS51755">
    <property type="entry name" value="OMPR_PHOB"/>
    <property type="match status" value="1"/>
</dbReference>
<dbReference type="InterPro" id="IPR051677">
    <property type="entry name" value="AfsR-DnrI-RedD_regulator"/>
</dbReference>
<keyword evidence="3 6" id="KW-0238">DNA-binding</keyword>
<feature type="domain" description="OmpR/PhoB-type" evidence="7">
    <location>
        <begin position="24"/>
        <end position="124"/>
    </location>
</feature>
<feature type="repeat" description="TPR" evidence="5">
    <location>
        <begin position="788"/>
        <end position="821"/>
    </location>
</feature>
<dbReference type="GO" id="GO:0003677">
    <property type="term" value="F:DNA binding"/>
    <property type="evidence" value="ECO:0007669"/>
    <property type="project" value="UniProtKB-UniRule"/>
</dbReference>
<dbReference type="Proteomes" id="UP000199202">
    <property type="component" value="Unassembled WGS sequence"/>
</dbReference>
<dbReference type="Gene3D" id="1.10.10.10">
    <property type="entry name" value="Winged helix-like DNA-binding domain superfamily/Winged helix DNA-binding domain"/>
    <property type="match status" value="1"/>
</dbReference>
<dbReference type="InterPro" id="IPR002182">
    <property type="entry name" value="NB-ARC"/>
</dbReference>